<gene>
    <name evidence="2" type="ORF">GCM10023337_15510</name>
</gene>
<protein>
    <submittedName>
        <fullName evidence="2">Uncharacterized protein</fullName>
    </submittedName>
</protein>
<dbReference type="EMBL" id="BAABKD010000009">
    <property type="protein sequence ID" value="GAA5090738.1"/>
    <property type="molecule type" value="Genomic_DNA"/>
</dbReference>
<sequence>MNNIRLVVSSIILSSASVLAVAQTADEHNAHHPNMNATGETSALAQTPADPALLEKKMDAHMQTMHAFHEKLQKASPEERQALMSEHHELMQEGMKMMGMASERMQGMGMMGNMHSQTTKDQSDAPSAAHHTMMLKRMDMMQSMMQMMMDRMPAPNSPSQ</sequence>
<reference evidence="3" key="1">
    <citation type="journal article" date="2019" name="Int. J. Syst. Evol. Microbiol.">
        <title>The Global Catalogue of Microorganisms (GCM) 10K type strain sequencing project: providing services to taxonomists for standard genome sequencing and annotation.</title>
        <authorList>
            <consortium name="The Broad Institute Genomics Platform"/>
            <consortium name="The Broad Institute Genome Sequencing Center for Infectious Disease"/>
            <person name="Wu L."/>
            <person name="Ma J."/>
        </authorList>
    </citation>
    <scope>NUCLEOTIDE SEQUENCE [LARGE SCALE GENOMIC DNA]</scope>
    <source>
        <strain evidence="3">JCM 18423</strain>
    </source>
</reference>
<evidence type="ECO:0000313" key="3">
    <source>
        <dbReference type="Proteomes" id="UP001500227"/>
    </source>
</evidence>
<accession>A0ABP9M7R9</accession>
<comment type="caution">
    <text evidence="2">The sequence shown here is derived from an EMBL/GenBank/DDBJ whole genome shotgun (WGS) entry which is preliminary data.</text>
</comment>
<keyword evidence="1" id="KW-0732">Signal</keyword>
<dbReference type="RefSeq" id="WP_345370842.1">
    <property type="nucleotide sequence ID" value="NZ_BAABKD010000009.1"/>
</dbReference>
<evidence type="ECO:0000256" key="1">
    <source>
        <dbReference type="SAM" id="SignalP"/>
    </source>
</evidence>
<feature type="signal peptide" evidence="1">
    <location>
        <begin position="1"/>
        <end position="20"/>
    </location>
</feature>
<evidence type="ECO:0000313" key="2">
    <source>
        <dbReference type="EMBL" id="GAA5090738.1"/>
    </source>
</evidence>
<organism evidence="2 3">
    <name type="scientific">Paenalcaligenes hermetiae</name>
    <dbReference type="NCBI Taxonomy" id="1157987"/>
    <lineage>
        <taxon>Bacteria</taxon>
        <taxon>Pseudomonadati</taxon>
        <taxon>Pseudomonadota</taxon>
        <taxon>Betaproteobacteria</taxon>
        <taxon>Burkholderiales</taxon>
        <taxon>Alcaligenaceae</taxon>
        <taxon>Paenalcaligenes</taxon>
    </lineage>
</organism>
<dbReference type="Proteomes" id="UP001500227">
    <property type="component" value="Unassembled WGS sequence"/>
</dbReference>
<feature type="chain" id="PRO_5047477506" evidence="1">
    <location>
        <begin position="21"/>
        <end position="160"/>
    </location>
</feature>
<name>A0ABP9M7R9_9BURK</name>
<proteinExistence type="predicted"/>
<keyword evidence="3" id="KW-1185">Reference proteome</keyword>